<evidence type="ECO:0000313" key="3">
    <source>
        <dbReference type="Proteomes" id="UP001249851"/>
    </source>
</evidence>
<keyword evidence="3" id="KW-1185">Reference proteome</keyword>
<proteinExistence type="predicted"/>
<protein>
    <recommendedName>
        <fullName evidence="1">GREB1-like circularly permuted SF2 helicase domain-containing protein</fullName>
    </recommendedName>
</protein>
<dbReference type="InterPro" id="IPR048657">
    <property type="entry name" value="GREB1-like_cpSF2"/>
</dbReference>
<dbReference type="EMBL" id="JARQWQ010000017">
    <property type="protein sequence ID" value="KAK2566136.1"/>
    <property type="molecule type" value="Genomic_DNA"/>
</dbReference>
<name>A0AAD9QS67_ACRCE</name>
<dbReference type="Pfam" id="PF20692">
    <property type="entry name" value="cpSF2-GREB1"/>
    <property type="match status" value="1"/>
</dbReference>
<reference evidence="2" key="1">
    <citation type="journal article" date="2023" name="G3 (Bethesda)">
        <title>Whole genome assembly and annotation of the endangered Caribbean coral Acropora cervicornis.</title>
        <authorList>
            <person name="Selwyn J.D."/>
            <person name="Vollmer S.V."/>
        </authorList>
    </citation>
    <scope>NUCLEOTIDE SEQUENCE</scope>
    <source>
        <strain evidence="2">K2</strain>
    </source>
</reference>
<sequence>MGKAIEIKCPTYAWIQPLTLCNIDSFIASRVLGKRQGEDFRDDTSAVVVHFSPSDEFVSKFPTEGNECEVYNWPIPDFMTASLFVDFAKEIVDAVVKGNTHRFLQLLQPSPELKCKLEERDMWLGEDEDLSKIVRKICEDKLQGRIFPSPKSGIITSIDVLVNEETDPSTEIRRGVKQTLADFIIFDEELQDDEESNSDEDIDVEDEYSSDEEVINEEVQANPEKPCYYPSQIEMALILKKRIHAIMRHYHKIAKLKDAFDDVDFRVFTARYRMLSDQTEKRIRHPDAGVLRREKLEANEESDLRKRIFMYLLS</sequence>
<comment type="caution">
    <text evidence="2">The sequence shown here is derived from an EMBL/GenBank/DDBJ whole genome shotgun (WGS) entry which is preliminary data.</text>
</comment>
<organism evidence="2 3">
    <name type="scientific">Acropora cervicornis</name>
    <name type="common">Staghorn coral</name>
    <dbReference type="NCBI Taxonomy" id="6130"/>
    <lineage>
        <taxon>Eukaryota</taxon>
        <taxon>Metazoa</taxon>
        <taxon>Cnidaria</taxon>
        <taxon>Anthozoa</taxon>
        <taxon>Hexacorallia</taxon>
        <taxon>Scleractinia</taxon>
        <taxon>Astrocoeniina</taxon>
        <taxon>Acroporidae</taxon>
        <taxon>Acropora</taxon>
    </lineage>
</organism>
<feature type="domain" description="GREB1-like circularly permuted SF2 helicase" evidence="1">
    <location>
        <begin position="226"/>
        <end position="313"/>
    </location>
</feature>
<dbReference type="Proteomes" id="UP001249851">
    <property type="component" value="Unassembled WGS sequence"/>
</dbReference>
<dbReference type="AlphaFoldDB" id="A0AAD9QS67"/>
<evidence type="ECO:0000313" key="2">
    <source>
        <dbReference type="EMBL" id="KAK2566136.1"/>
    </source>
</evidence>
<accession>A0AAD9QS67</accession>
<reference evidence="2" key="2">
    <citation type="journal article" date="2023" name="Science">
        <title>Genomic signatures of disease resistance in endangered staghorn corals.</title>
        <authorList>
            <person name="Vollmer S.V."/>
            <person name="Selwyn J.D."/>
            <person name="Despard B.A."/>
            <person name="Roesel C.L."/>
        </authorList>
    </citation>
    <scope>NUCLEOTIDE SEQUENCE</scope>
    <source>
        <strain evidence="2">K2</strain>
    </source>
</reference>
<evidence type="ECO:0000259" key="1">
    <source>
        <dbReference type="Pfam" id="PF20692"/>
    </source>
</evidence>
<gene>
    <name evidence="2" type="ORF">P5673_009581</name>
</gene>